<sequence>MRKVIVTPYNKQWTEEFSKEAKALHQALGQNVTHIHHIGSTSVDGLSAKPIIDFLIEVKDVEEVDRYNTAMSELNYIARGENGIPNRRFFMKGEMDRTHHVHVFEEGSEHVERHLAFRDYLREFHEVKRAYGTLKEQLAALYPDDIEAYINGKASFVIATEKQALEWYRR</sequence>
<dbReference type="KEGG" id="psua:FLK61_26905"/>
<dbReference type="Proteomes" id="UP000318138">
    <property type="component" value="Chromosome"/>
</dbReference>
<dbReference type="Gene3D" id="3.30.460.10">
    <property type="entry name" value="Beta Polymerase, domain 2"/>
    <property type="match status" value="1"/>
</dbReference>
<dbReference type="Pfam" id="PF04229">
    <property type="entry name" value="GrpB"/>
    <property type="match status" value="1"/>
</dbReference>
<keyword evidence="2" id="KW-1185">Reference proteome</keyword>
<dbReference type="RefSeq" id="WP_176008425.1">
    <property type="nucleotide sequence ID" value="NZ_CP041372.2"/>
</dbReference>
<dbReference type="SUPFAM" id="SSF81301">
    <property type="entry name" value="Nucleotidyltransferase"/>
    <property type="match status" value="1"/>
</dbReference>
<dbReference type="EMBL" id="CP041372">
    <property type="protein sequence ID" value="QKS70386.1"/>
    <property type="molecule type" value="Genomic_DNA"/>
</dbReference>
<dbReference type="InterPro" id="IPR043519">
    <property type="entry name" value="NT_sf"/>
</dbReference>
<dbReference type="PANTHER" id="PTHR34822:SF1">
    <property type="entry name" value="GRPB FAMILY PROTEIN"/>
    <property type="match status" value="1"/>
</dbReference>
<organism evidence="1 2">
    <name type="scientific">Paenalkalicoccus suaedae</name>
    <dbReference type="NCBI Taxonomy" id="2592382"/>
    <lineage>
        <taxon>Bacteria</taxon>
        <taxon>Bacillati</taxon>
        <taxon>Bacillota</taxon>
        <taxon>Bacilli</taxon>
        <taxon>Bacillales</taxon>
        <taxon>Bacillaceae</taxon>
        <taxon>Paenalkalicoccus</taxon>
    </lineage>
</organism>
<name>A0A859FDT1_9BACI</name>
<dbReference type="AlphaFoldDB" id="A0A859FDT1"/>
<dbReference type="InterPro" id="IPR007344">
    <property type="entry name" value="GrpB/CoaE"/>
</dbReference>
<protein>
    <submittedName>
        <fullName evidence="1">GrpB family protein</fullName>
    </submittedName>
</protein>
<reference evidence="2" key="1">
    <citation type="submission" date="2019-07" db="EMBL/GenBank/DDBJ databases">
        <title>Bacillus alkalisoli sp. nov. isolated from saline soil.</title>
        <authorList>
            <person name="Sun J.-Q."/>
            <person name="Xu L."/>
        </authorList>
    </citation>
    <scope>NUCLEOTIDE SEQUENCE [LARGE SCALE GENOMIC DNA]</scope>
    <source>
        <strain evidence="2">M4U3P1</strain>
    </source>
</reference>
<proteinExistence type="predicted"/>
<dbReference type="PANTHER" id="PTHR34822">
    <property type="entry name" value="GRPB DOMAIN PROTEIN (AFU_ORTHOLOGUE AFUA_1G01530)"/>
    <property type="match status" value="1"/>
</dbReference>
<accession>A0A859FDT1</accession>
<gene>
    <name evidence="1" type="ORF">FLK61_26905</name>
</gene>
<evidence type="ECO:0000313" key="2">
    <source>
        <dbReference type="Proteomes" id="UP000318138"/>
    </source>
</evidence>
<evidence type="ECO:0000313" key="1">
    <source>
        <dbReference type="EMBL" id="QKS70386.1"/>
    </source>
</evidence>